<evidence type="ECO:0000313" key="2">
    <source>
        <dbReference type="EMBL" id="RJG20604.1"/>
    </source>
</evidence>
<reference evidence="2 3" key="1">
    <citation type="submission" date="2018-09" db="EMBL/GenBank/DDBJ databases">
        <title>Paenibacillus SK2017-BO5.</title>
        <authorList>
            <person name="Piskunova J.V."/>
            <person name="Dubiley S.A."/>
            <person name="Severinov K.V."/>
        </authorList>
    </citation>
    <scope>NUCLEOTIDE SEQUENCE [LARGE SCALE GENOMIC DNA]</scope>
    <source>
        <strain evidence="2 3">BO5</strain>
    </source>
</reference>
<sequence length="95" mass="11424">MTRFLRDQAHEVNRKRVRRLMQIMGLEAIYPKPNLSRRLHSLYKRPYLLFGLNIDRPNHVWGVYVSRDGQGIHVPLSHHRLVQREGDRLRTVQYP</sequence>
<dbReference type="InterPro" id="IPR025948">
    <property type="entry name" value="HTH-like_dom"/>
</dbReference>
<dbReference type="OrthoDB" id="9815231at2"/>
<accession>A0A3A3GDI5</accession>
<gene>
    <name evidence="2" type="ORF">DQX05_24450</name>
</gene>
<protein>
    <submittedName>
        <fullName evidence="2">Transposase</fullName>
    </submittedName>
</protein>
<proteinExistence type="predicted"/>
<evidence type="ECO:0000259" key="1">
    <source>
        <dbReference type="Pfam" id="PF13276"/>
    </source>
</evidence>
<dbReference type="Pfam" id="PF13276">
    <property type="entry name" value="HTH_21"/>
    <property type="match status" value="1"/>
</dbReference>
<dbReference type="EMBL" id="QYZD01000033">
    <property type="protein sequence ID" value="RJG20604.1"/>
    <property type="molecule type" value="Genomic_DNA"/>
</dbReference>
<dbReference type="RefSeq" id="WP_119795969.1">
    <property type="nucleotide sequence ID" value="NZ_QYZD01000033.1"/>
</dbReference>
<organism evidence="2 3">
    <name type="scientific">Paenibacillus thiaminolyticus</name>
    <name type="common">Bacillus thiaminolyticus</name>
    <dbReference type="NCBI Taxonomy" id="49283"/>
    <lineage>
        <taxon>Bacteria</taxon>
        <taxon>Bacillati</taxon>
        <taxon>Bacillota</taxon>
        <taxon>Bacilli</taxon>
        <taxon>Bacillales</taxon>
        <taxon>Paenibacillaceae</taxon>
        <taxon>Paenibacillus</taxon>
    </lineage>
</organism>
<dbReference type="Proteomes" id="UP000266177">
    <property type="component" value="Unassembled WGS sequence"/>
</dbReference>
<comment type="caution">
    <text evidence="2">The sequence shown here is derived from an EMBL/GenBank/DDBJ whole genome shotgun (WGS) entry which is preliminary data.</text>
</comment>
<dbReference type="AlphaFoldDB" id="A0A3A3GDI5"/>
<name>A0A3A3GDI5_PANTH</name>
<feature type="domain" description="HTH-like" evidence="1">
    <location>
        <begin position="1"/>
        <end position="33"/>
    </location>
</feature>
<evidence type="ECO:0000313" key="3">
    <source>
        <dbReference type="Proteomes" id="UP000266177"/>
    </source>
</evidence>